<keyword evidence="3" id="KW-1185">Reference proteome</keyword>
<proteinExistence type="predicted"/>
<evidence type="ECO:0000259" key="1">
    <source>
        <dbReference type="Pfam" id="PF13649"/>
    </source>
</evidence>
<dbReference type="PANTHER" id="PTHR38768:SF1">
    <property type="entry name" value="UPF0502 PROTEIN YCEH"/>
    <property type="match status" value="1"/>
</dbReference>
<dbReference type="EMBL" id="CP154795">
    <property type="protein sequence ID" value="XAN08477.1"/>
    <property type="molecule type" value="Genomic_DNA"/>
</dbReference>
<reference evidence="2 3" key="1">
    <citation type="submission" date="2024-04" db="EMBL/GenBank/DDBJ databases">
        <title>Isolation of an actinomycete strain from pig manure.</title>
        <authorList>
            <person name="Gong T."/>
            <person name="Yu Z."/>
            <person name="An M."/>
            <person name="Wei C."/>
            <person name="Yang W."/>
            <person name="Liu L."/>
        </authorList>
    </citation>
    <scope>NUCLEOTIDE SEQUENCE [LARGE SCALE GENOMIC DNA]</scope>
    <source>
        <strain evidence="2 3">ZF39</strain>
    </source>
</reference>
<gene>
    <name evidence="2" type="ORF">AADG42_14600</name>
</gene>
<feature type="domain" description="Methyltransferase" evidence="1">
    <location>
        <begin position="247"/>
        <end position="339"/>
    </location>
</feature>
<organism evidence="2 3">
    <name type="scientific">Ammonicoccus fulvus</name>
    <dbReference type="NCBI Taxonomy" id="3138240"/>
    <lineage>
        <taxon>Bacteria</taxon>
        <taxon>Bacillati</taxon>
        <taxon>Actinomycetota</taxon>
        <taxon>Actinomycetes</taxon>
        <taxon>Propionibacteriales</taxon>
        <taxon>Propionibacteriaceae</taxon>
        <taxon>Ammonicoccus</taxon>
    </lineage>
</organism>
<dbReference type="SUPFAM" id="SSF46785">
    <property type="entry name" value="Winged helix' DNA-binding domain"/>
    <property type="match status" value="2"/>
</dbReference>
<dbReference type="SUPFAM" id="SSF53335">
    <property type="entry name" value="S-adenosyl-L-methionine-dependent methyltransferases"/>
    <property type="match status" value="1"/>
</dbReference>
<dbReference type="Gene3D" id="1.10.10.10">
    <property type="entry name" value="Winged helix-like DNA-binding domain superfamily/Winged helix DNA-binding domain"/>
    <property type="match status" value="2"/>
</dbReference>
<dbReference type="PANTHER" id="PTHR38768">
    <property type="entry name" value="UPF0502 PROTEIN YCEH"/>
    <property type="match status" value="1"/>
</dbReference>
<evidence type="ECO:0000313" key="3">
    <source>
        <dbReference type="Proteomes" id="UP001442841"/>
    </source>
</evidence>
<evidence type="ECO:0000313" key="2">
    <source>
        <dbReference type="EMBL" id="XAN08477.1"/>
    </source>
</evidence>
<dbReference type="InterPro" id="IPR029063">
    <property type="entry name" value="SAM-dependent_MTases_sf"/>
</dbReference>
<dbReference type="Proteomes" id="UP001442841">
    <property type="component" value="Chromosome"/>
</dbReference>
<dbReference type="RefSeq" id="WP_425309934.1">
    <property type="nucleotide sequence ID" value="NZ_CP154795.1"/>
</dbReference>
<dbReference type="InterPro" id="IPR036390">
    <property type="entry name" value="WH_DNA-bd_sf"/>
</dbReference>
<dbReference type="Pfam" id="PF04337">
    <property type="entry name" value="DUF480"/>
    <property type="match status" value="1"/>
</dbReference>
<dbReference type="InterPro" id="IPR041698">
    <property type="entry name" value="Methyltransf_25"/>
</dbReference>
<accession>A0ABZ3FUI3</accession>
<dbReference type="Pfam" id="PF13649">
    <property type="entry name" value="Methyltransf_25"/>
    <property type="match status" value="1"/>
</dbReference>
<dbReference type="Gene3D" id="3.40.50.150">
    <property type="entry name" value="Vaccinia Virus protein VP39"/>
    <property type="match status" value="1"/>
</dbReference>
<dbReference type="InterPro" id="IPR036388">
    <property type="entry name" value="WH-like_DNA-bd_sf"/>
</dbReference>
<dbReference type="CDD" id="cd02440">
    <property type="entry name" value="AdoMet_MTases"/>
    <property type="match status" value="1"/>
</dbReference>
<name>A0ABZ3FUI3_9ACTN</name>
<dbReference type="InterPro" id="IPR007432">
    <property type="entry name" value="DUF480"/>
</dbReference>
<sequence length="414" mass="44798">MVEPMTTTGGPLPELSAIEQRVLGALMEKQRTVPASYPLSLNGLRTACNQTSSREPVTDYDDKTLEEQARELKHRDLVKVVWAGKGSRTLKYHQLLTDRLGLAEDEAALITVLLLRGAQAPGELKARTERLIGFADRTEVEDCLARMADRGQPLVRQLERRVGQHDRRWIHLLGPVAGEDSVPVPTEPVVDREVVLTDGPAARDARVRAAYDATAEAYAGEFGDELAGQPFEQWLLAHVAELGEGPVADVGCGPGYTTALLAEAGADVTGFDLSPAMVEIATAEQDGVRFEVGDFTRLLRPPAAAAWGTIVAWYSLVHLAPSELPGTVAGFARILAPGGWLVIGLQIGGDVHRVEEFHGIPIELDFVRHEVNDVLGAVAAAGLEVIERYVRGPVPGETPAKDRFYVLARRPLQG</sequence>
<protein>
    <submittedName>
        <fullName evidence="2">DUF480 domain-containing protein</fullName>
    </submittedName>
</protein>